<dbReference type="GO" id="GO:0044183">
    <property type="term" value="F:protein folding chaperone"/>
    <property type="evidence" value="ECO:0007669"/>
    <property type="project" value="TreeGrafter"/>
</dbReference>
<dbReference type="HAMAP" id="MF_00303">
    <property type="entry name" value="Trigger_factor_Tig"/>
    <property type="match status" value="1"/>
</dbReference>
<dbReference type="PROSITE" id="PS50059">
    <property type="entry name" value="FKBP_PPIASE"/>
    <property type="match status" value="1"/>
</dbReference>
<comment type="catalytic activity">
    <reaction evidence="1 12 13">
        <text>[protein]-peptidylproline (omega=180) = [protein]-peptidylproline (omega=0)</text>
        <dbReference type="Rhea" id="RHEA:16237"/>
        <dbReference type="Rhea" id="RHEA-COMP:10747"/>
        <dbReference type="Rhea" id="RHEA-COMP:10748"/>
        <dbReference type="ChEBI" id="CHEBI:83833"/>
        <dbReference type="ChEBI" id="CHEBI:83834"/>
        <dbReference type="EC" id="5.2.1.8"/>
    </reaction>
</comment>
<evidence type="ECO:0000256" key="11">
    <source>
        <dbReference type="ARBA" id="ARBA00029986"/>
    </source>
</evidence>
<evidence type="ECO:0000256" key="1">
    <source>
        <dbReference type="ARBA" id="ARBA00000971"/>
    </source>
</evidence>
<dbReference type="GO" id="GO:0043335">
    <property type="term" value="P:protein unfolding"/>
    <property type="evidence" value="ECO:0007669"/>
    <property type="project" value="TreeGrafter"/>
</dbReference>
<dbReference type="GO" id="GO:0051083">
    <property type="term" value="P:'de novo' cotranslational protein folding"/>
    <property type="evidence" value="ECO:0007669"/>
    <property type="project" value="TreeGrafter"/>
</dbReference>
<dbReference type="SUPFAM" id="SSF54534">
    <property type="entry name" value="FKBP-like"/>
    <property type="match status" value="1"/>
</dbReference>
<dbReference type="Pfam" id="PF00254">
    <property type="entry name" value="FKBP_C"/>
    <property type="match status" value="1"/>
</dbReference>
<evidence type="ECO:0000256" key="15">
    <source>
        <dbReference type="SAM" id="MobiDB-lite"/>
    </source>
</evidence>
<evidence type="ECO:0000256" key="2">
    <source>
        <dbReference type="ARBA" id="ARBA00005464"/>
    </source>
</evidence>
<dbReference type="GO" id="GO:0003755">
    <property type="term" value="F:peptidyl-prolyl cis-trans isomerase activity"/>
    <property type="evidence" value="ECO:0007669"/>
    <property type="project" value="UniProtKB-UniRule"/>
</dbReference>
<dbReference type="SUPFAM" id="SSF102735">
    <property type="entry name" value="Trigger factor ribosome-binding domain"/>
    <property type="match status" value="1"/>
</dbReference>
<dbReference type="STRING" id="580166.AUP43_01470"/>
<evidence type="ECO:0000256" key="14">
    <source>
        <dbReference type="RuleBase" id="RU003914"/>
    </source>
</evidence>
<evidence type="ECO:0000256" key="13">
    <source>
        <dbReference type="PROSITE-ProRule" id="PRU00277"/>
    </source>
</evidence>
<feature type="region of interest" description="Disordered" evidence="15">
    <location>
        <begin position="320"/>
        <end position="373"/>
    </location>
</feature>
<dbReference type="NCBIfam" id="TIGR00115">
    <property type="entry name" value="tig"/>
    <property type="match status" value="1"/>
</dbReference>
<feature type="domain" description="PPIase FKBP-type" evidence="16">
    <location>
        <begin position="163"/>
        <end position="245"/>
    </location>
</feature>
<dbReference type="EMBL" id="LPXN01000094">
    <property type="protein sequence ID" value="KZD09872.1"/>
    <property type="molecule type" value="Genomic_DNA"/>
</dbReference>
<comment type="function">
    <text evidence="10 12">Involved in protein export. Acts as a chaperone by maintaining the newly synthesized protein in an open conformation. Functions as a peptidyl-prolyl cis-trans isomerase.</text>
</comment>
<comment type="caution">
    <text evidence="17">The sequence shown here is derived from an EMBL/GenBank/DDBJ whole genome shotgun (WGS) entry which is preliminary data.</text>
</comment>
<feature type="compositionally biased region" description="Basic and acidic residues" evidence="15">
    <location>
        <begin position="462"/>
        <end position="472"/>
    </location>
</feature>
<evidence type="ECO:0000256" key="10">
    <source>
        <dbReference type="ARBA" id="ARBA00024849"/>
    </source>
</evidence>
<dbReference type="Proteomes" id="UP000076400">
    <property type="component" value="Unassembled WGS sequence"/>
</dbReference>
<name>A0A154W8N1_9PROT</name>
<evidence type="ECO:0000256" key="7">
    <source>
        <dbReference type="ARBA" id="ARBA00023186"/>
    </source>
</evidence>
<keyword evidence="12" id="KW-0963">Cytoplasm</keyword>
<sequence length="518" mass="58046">MEITETNSSGLIREYKVVVAAKDIEQKMNVRLAEVQGMVNLPGFRPGKVPLSLVKKRFGPSVMGEVLEQVVQDSSTQAMSERDVRPALQPKIEITKFDEGADLEYTMKVEVMPEITPVDFSSIEVERETAEVAADEVEKALGRIAEQQQQTNKVEDVRPVKSGDVVVIDFTGKLEGKDDDRLKGEGARLALGSNSFIAGFEDQVVGAKVGETREVKVSFPEDYGNADLAGKEAVFTVEVKELHEPIPVELNDEFAKNMGFDGLDSVKKAIREQIEGEYKQAARTRVKRRLLDKLADAHSFEVPEGMLEAEYEAIVKQLADSEGHDHAHDHDHDHDHHGHDHDHDHHDHDHHDHDHDHAHHHHAVDEKLSDEEKAEYRGIAERRVRLGLLLSEVGRMNNITVGEDEVQRAMFQEASRYPGQERQIVEYFRSNPQAQASLRAPLFEDKIIDFILEMAKVSEKTVTPEELFKPIEEEGEDASSEKKKPAKKAAAKKAKSDDDAKAEDKPKKPAKKAAAKSE</sequence>
<dbReference type="GO" id="GO:0015031">
    <property type="term" value="P:protein transport"/>
    <property type="evidence" value="ECO:0007669"/>
    <property type="project" value="UniProtKB-UniRule"/>
</dbReference>
<dbReference type="GO" id="GO:0051301">
    <property type="term" value="P:cell division"/>
    <property type="evidence" value="ECO:0007669"/>
    <property type="project" value="UniProtKB-KW"/>
</dbReference>
<gene>
    <name evidence="12" type="primary">tig</name>
    <name evidence="17" type="ORF">AUP43_01470</name>
</gene>
<evidence type="ECO:0000259" key="16">
    <source>
        <dbReference type="PROSITE" id="PS50059"/>
    </source>
</evidence>
<evidence type="ECO:0000256" key="8">
    <source>
        <dbReference type="ARBA" id="ARBA00023235"/>
    </source>
</evidence>
<comment type="similarity">
    <text evidence="2 12 14">Belongs to the FKBP-type PPIase family. Tig subfamily.</text>
</comment>
<keyword evidence="18" id="KW-1185">Reference proteome</keyword>
<evidence type="ECO:0000256" key="5">
    <source>
        <dbReference type="ARBA" id="ARBA00022618"/>
    </source>
</evidence>
<evidence type="ECO:0000313" key="18">
    <source>
        <dbReference type="Proteomes" id="UP000076400"/>
    </source>
</evidence>
<dbReference type="RefSeq" id="WP_067554380.1">
    <property type="nucleotide sequence ID" value="NZ_LPXN01000094.1"/>
</dbReference>
<keyword evidence="6 12" id="KW-0697">Rotamase</keyword>
<dbReference type="Gene3D" id="3.30.70.1050">
    <property type="entry name" value="Trigger factor ribosome-binding domain"/>
    <property type="match status" value="1"/>
</dbReference>
<keyword evidence="8 12" id="KW-0413">Isomerase</keyword>
<dbReference type="InterPro" id="IPR008881">
    <property type="entry name" value="Trigger_fac_ribosome-bd_bac"/>
</dbReference>
<dbReference type="InterPro" id="IPR027304">
    <property type="entry name" value="Trigger_fact/SurA_dom_sf"/>
</dbReference>
<dbReference type="InterPro" id="IPR001179">
    <property type="entry name" value="PPIase_FKBP_dom"/>
</dbReference>
<dbReference type="InterPro" id="IPR008880">
    <property type="entry name" value="Trigger_fac_C"/>
</dbReference>
<comment type="domain">
    <text evidence="12">Consists of 3 domains; the N-terminus binds the ribosome, the middle domain has PPIase activity, while the C-terminus has intrinsic chaperone activity on its own.</text>
</comment>
<dbReference type="EC" id="5.2.1.8" evidence="3 12"/>
<dbReference type="InterPro" id="IPR037041">
    <property type="entry name" value="Trigger_fac_C_sf"/>
</dbReference>
<dbReference type="SUPFAM" id="SSF109998">
    <property type="entry name" value="Triger factor/SurA peptide-binding domain-like"/>
    <property type="match status" value="1"/>
</dbReference>
<dbReference type="InterPro" id="IPR046357">
    <property type="entry name" value="PPIase_dom_sf"/>
</dbReference>
<dbReference type="GO" id="GO:0005737">
    <property type="term" value="C:cytoplasm"/>
    <property type="evidence" value="ECO:0007669"/>
    <property type="project" value="UniProtKB-SubCell"/>
</dbReference>
<dbReference type="PANTHER" id="PTHR30560:SF3">
    <property type="entry name" value="TRIGGER FACTOR-LIKE PROTEIN TIG, CHLOROPLASTIC"/>
    <property type="match status" value="1"/>
</dbReference>
<feature type="compositionally biased region" description="Basic residues" evidence="15">
    <location>
        <begin position="508"/>
        <end position="518"/>
    </location>
</feature>
<comment type="subcellular location">
    <subcellularLocation>
        <location evidence="12">Cytoplasm</location>
    </subcellularLocation>
    <text evidence="12">About half TF is bound to the ribosome near the polypeptide exit tunnel while the other half is free in the cytoplasm.</text>
</comment>
<organism evidence="17 18">
    <name type="scientific">Oceanibaculum pacificum</name>
    <dbReference type="NCBI Taxonomy" id="580166"/>
    <lineage>
        <taxon>Bacteria</taxon>
        <taxon>Pseudomonadati</taxon>
        <taxon>Pseudomonadota</taxon>
        <taxon>Alphaproteobacteria</taxon>
        <taxon>Rhodospirillales</taxon>
        <taxon>Oceanibaculaceae</taxon>
        <taxon>Oceanibaculum</taxon>
    </lineage>
</organism>
<evidence type="ECO:0000256" key="9">
    <source>
        <dbReference type="ARBA" id="ARBA00023306"/>
    </source>
</evidence>
<protein>
    <recommendedName>
        <fullName evidence="4 12">Trigger factor</fullName>
        <shortName evidence="12">TF</shortName>
        <ecNumber evidence="3 12">5.2.1.8</ecNumber>
    </recommendedName>
    <alternativeName>
        <fullName evidence="11 12">PPIase</fullName>
    </alternativeName>
</protein>
<keyword evidence="9 12" id="KW-0131">Cell cycle</keyword>
<dbReference type="AlphaFoldDB" id="A0A154W8N1"/>
<dbReference type="Pfam" id="PF05698">
    <property type="entry name" value="Trigger_C"/>
    <property type="match status" value="2"/>
</dbReference>
<accession>A0A154W8N1</accession>
<evidence type="ECO:0000256" key="3">
    <source>
        <dbReference type="ARBA" id="ARBA00013194"/>
    </source>
</evidence>
<dbReference type="Pfam" id="PF05697">
    <property type="entry name" value="Trigger_N"/>
    <property type="match status" value="1"/>
</dbReference>
<evidence type="ECO:0000256" key="6">
    <source>
        <dbReference type="ARBA" id="ARBA00023110"/>
    </source>
</evidence>
<keyword evidence="7 12" id="KW-0143">Chaperone</keyword>
<feature type="region of interest" description="Disordered" evidence="15">
    <location>
        <begin position="462"/>
        <end position="518"/>
    </location>
</feature>
<reference evidence="17 18" key="1">
    <citation type="submission" date="2015-12" db="EMBL/GenBank/DDBJ databases">
        <title>Genome sequence of Oceanibaculum pacificum MCCC 1A02656.</title>
        <authorList>
            <person name="Lu L."/>
            <person name="Lai Q."/>
            <person name="Shao Z."/>
            <person name="Qian P."/>
        </authorList>
    </citation>
    <scope>NUCLEOTIDE SEQUENCE [LARGE SCALE GENOMIC DNA]</scope>
    <source>
        <strain evidence="17 18">MCCC 1A02656</strain>
    </source>
</reference>
<feature type="compositionally biased region" description="Basic and acidic residues" evidence="15">
    <location>
        <begin position="494"/>
        <end position="507"/>
    </location>
</feature>
<dbReference type="PANTHER" id="PTHR30560">
    <property type="entry name" value="TRIGGER FACTOR CHAPERONE AND PEPTIDYL-PROLYL CIS/TRANS ISOMERASE"/>
    <property type="match status" value="1"/>
</dbReference>
<dbReference type="InterPro" id="IPR005215">
    <property type="entry name" value="Trig_fac"/>
</dbReference>
<feature type="compositionally biased region" description="Basic residues" evidence="15">
    <location>
        <begin position="484"/>
        <end position="493"/>
    </location>
</feature>
<dbReference type="InterPro" id="IPR036611">
    <property type="entry name" value="Trigger_fac_ribosome-bd_sf"/>
</dbReference>
<dbReference type="OrthoDB" id="9767721at2"/>
<proteinExistence type="inferred from homology"/>
<dbReference type="Gene3D" id="3.10.50.40">
    <property type="match status" value="1"/>
</dbReference>
<keyword evidence="5 12" id="KW-0132">Cell division</keyword>
<dbReference type="FunFam" id="3.10.50.40:FF:000001">
    <property type="entry name" value="Trigger factor"/>
    <property type="match status" value="1"/>
</dbReference>
<dbReference type="GO" id="GO:0043022">
    <property type="term" value="F:ribosome binding"/>
    <property type="evidence" value="ECO:0007669"/>
    <property type="project" value="TreeGrafter"/>
</dbReference>
<evidence type="ECO:0000256" key="4">
    <source>
        <dbReference type="ARBA" id="ARBA00016902"/>
    </source>
</evidence>
<evidence type="ECO:0000313" key="17">
    <source>
        <dbReference type="EMBL" id="KZD09872.1"/>
    </source>
</evidence>
<dbReference type="Gene3D" id="1.10.3120.10">
    <property type="entry name" value="Trigger factor, C-terminal domain"/>
    <property type="match status" value="1"/>
</dbReference>
<evidence type="ECO:0000256" key="12">
    <source>
        <dbReference type="HAMAP-Rule" id="MF_00303"/>
    </source>
</evidence>